<accession>A0A8S1KTL8</accession>
<protein>
    <submittedName>
        <fullName evidence="2">Uncharacterized protein</fullName>
    </submittedName>
</protein>
<dbReference type="EMBL" id="CAJJDM010000019">
    <property type="protein sequence ID" value="CAD8054294.1"/>
    <property type="molecule type" value="Genomic_DNA"/>
</dbReference>
<feature type="coiled-coil region" evidence="1">
    <location>
        <begin position="295"/>
        <end position="326"/>
    </location>
</feature>
<feature type="coiled-coil region" evidence="1">
    <location>
        <begin position="681"/>
        <end position="741"/>
    </location>
</feature>
<feature type="coiled-coil region" evidence="1">
    <location>
        <begin position="218"/>
        <end position="252"/>
    </location>
</feature>
<dbReference type="OMA" id="ENDCILH"/>
<keyword evidence="3" id="KW-1185">Reference proteome</keyword>
<comment type="caution">
    <text evidence="2">The sequence shown here is derived from an EMBL/GenBank/DDBJ whole genome shotgun (WGS) entry which is preliminary data.</text>
</comment>
<evidence type="ECO:0000256" key="1">
    <source>
        <dbReference type="SAM" id="Coils"/>
    </source>
</evidence>
<feature type="coiled-coil region" evidence="1">
    <location>
        <begin position="767"/>
        <end position="846"/>
    </location>
</feature>
<evidence type="ECO:0000313" key="2">
    <source>
        <dbReference type="EMBL" id="CAD8054294.1"/>
    </source>
</evidence>
<name>A0A8S1KTL8_PARPR</name>
<dbReference type="AlphaFoldDB" id="A0A8S1KTL8"/>
<organism evidence="2 3">
    <name type="scientific">Paramecium primaurelia</name>
    <dbReference type="NCBI Taxonomy" id="5886"/>
    <lineage>
        <taxon>Eukaryota</taxon>
        <taxon>Sar</taxon>
        <taxon>Alveolata</taxon>
        <taxon>Ciliophora</taxon>
        <taxon>Intramacronucleata</taxon>
        <taxon>Oligohymenophorea</taxon>
        <taxon>Peniculida</taxon>
        <taxon>Parameciidae</taxon>
        <taxon>Paramecium</taxon>
    </lineage>
</organism>
<feature type="coiled-coil region" evidence="1">
    <location>
        <begin position="71"/>
        <end position="187"/>
    </location>
</feature>
<evidence type="ECO:0000313" key="3">
    <source>
        <dbReference type="Proteomes" id="UP000688137"/>
    </source>
</evidence>
<keyword evidence="1" id="KW-0175">Coiled coil</keyword>
<sequence length="1047" mass="124423">MSQSQIEFLQGQVISLTKENHLLKEDILAFHHFLNNRVKELKSYLRDVPNRYLNMELCDITQALLFVKEDAEYYQMNMNTLQHEIKQLKNQCAELKQLLLEQKDKYQQQQQNIETNLTEQYSKALKELQENLKLASSNCDIYRNSMNLLAQEKTTYEQQIKSLQNEIQKLKKQHEIEKNELQMIIARGKSQLSDLEKTYNIRLHKVQQSNFEEYQTKLKNQAKDINEKDQIRAELEKKISSYEKFNGELQQDYEIILNQQSELQEIIKKQLTEIQVQSQLNYQLHDNTKQLESTIFDLKQSIALLKDEMQLTQQELQQKVKDIDLQKEFQNQILFELSTIGTIKICIMKQSSVKSQILELIKLIKQESQENKAEQKKLNDQVIKLQDNKLQLQEEQAQLIFQNEIFQQKISQLQDQIVGQQEFEIKYRKLVNEIVYLAQTDPKIIKSLQKHISLDFYKEYTNLNKITENDQNRPLFLLANQQESIDIEEDSKPKKGQENKPQQIDRLNTLMDEVKSQKQFELQESDQNLSFQWKNSIRMTLTPSLYNVKQEDQIQLIEDFRADAQTQTDRKKYMSKFLPHDNLDEIVEEIKQGYLGYIDTSDIHTQTDLFVENKSTQTAQKKILNIDESKEKKLQINQIQQIKNIDSNLSKQIEVQQTKILSLNKIINDLELQLKESLFLNDKYSEDFELKSRELQRLKELSKNQLQNQLVDYENKLESQSNQYKNQIITLQEEIKTLQINSSSKIKQQDEIIKRQEEEIFNYNNFIKDLNCQFEEGNKKIAQLNQKLLKQEELFKITTEELTQQINDLQSQFNNRPSRQDDLDMIKQLEKENEELKEQIQNNFAKIEYANEIVKYLQIEVENYKKQYNLFSNHKPNNFPKKKILFDSTLEDEKSIVFDSKQDFLPTVTNRDQFNSTEKNRSQRGKSYRLSDFEIKQHTTKHFFKNAQQTKNNLNKTQLVQRPNSPSITRNIKYLSTMQKKFNNPFENDCILHNAEILVENIKGNTPKTKYTQKSNDQFFLKGQLIQVELNSTTNSNKKFDLYQQKS</sequence>
<reference evidence="2" key="1">
    <citation type="submission" date="2021-01" db="EMBL/GenBank/DDBJ databases">
        <authorList>
            <consortium name="Genoscope - CEA"/>
            <person name="William W."/>
        </authorList>
    </citation>
    <scope>NUCLEOTIDE SEQUENCE</scope>
</reference>
<dbReference type="Proteomes" id="UP000688137">
    <property type="component" value="Unassembled WGS sequence"/>
</dbReference>
<gene>
    <name evidence="2" type="ORF">PPRIM_AZ9-3.1.T0210394</name>
</gene>
<feature type="coiled-coil region" evidence="1">
    <location>
        <begin position="357"/>
        <end position="395"/>
    </location>
</feature>
<proteinExistence type="predicted"/>